<evidence type="ECO:0000313" key="4">
    <source>
        <dbReference type="Proteomes" id="UP000820669"/>
    </source>
</evidence>
<feature type="domain" description="PucR C-terminal helix-turn-helix" evidence="1">
    <location>
        <begin position="326"/>
        <end position="382"/>
    </location>
</feature>
<feature type="domain" description="PucR-like N-terminal" evidence="2">
    <location>
        <begin position="5"/>
        <end position="167"/>
    </location>
</feature>
<evidence type="ECO:0000313" key="3">
    <source>
        <dbReference type="EMBL" id="NMI01390.1"/>
    </source>
</evidence>
<evidence type="ECO:0000259" key="2">
    <source>
        <dbReference type="Pfam" id="PF25906"/>
    </source>
</evidence>
<dbReference type="PANTHER" id="PTHR33744">
    <property type="entry name" value="CARBOHYDRATE DIACID REGULATOR"/>
    <property type="match status" value="1"/>
</dbReference>
<accession>A0ABX1SM87</accession>
<dbReference type="InterPro" id="IPR025736">
    <property type="entry name" value="PucR_C-HTH_dom"/>
</dbReference>
<evidence type="ECO:0000259" key="1">
    <source>
        <dbReference type="Pfam" id="PF13556"/>
    </source>
</evidence>
<dbReference type="EMBL" id="JAAXLA010000083">
    <property type="protein sequence ID" value="NMI01390.1"/>
    <property type="molecule type" value="Genomic_DNA"/>
</dbReference>
<keyword evidence="4" id="KW-1185">Reference proteome</keyword>
<dbReference type="InterPro" id="IPR058663">
    <property type="entry name" value="PucR-like_N"/>
</dbReference>
<dbReference type="Pfam" id="PF25906">
    <property type="entry name" value="PucR-like_N"/>
    <property type="match status" value="1"/>
</dbReference>
<sequence length="398" mass="42167">MDRPWTRVPGWVGAALRPDLVGATDEIIAAVRAQVPEYARPLEGRFGQRITEGVSVALEQFAALLGSDDELCDTRIYHNLGQVEHREGRTLAALQTAYQVGTRTVWQHIAACHTAGGLPPEVIFALAEALFGYIEQLSAASVAGWAHAEATRAGSVRARRHALVEVLARRPPAGPTEVERAAAAAGWTLPARLVALAVPDAVEISGRLPDAVAADLDPVGIVLLPVPERAGWIDRLRAALRDRRGVLGPVVCWAHAYRSVARARAAWPLHAAGALGVPDSDPLVRADDHLVTLLLAAEPELAADLHERAVAPLAELPAGAAARAEETLRAWLDAHGDVSATAAALHVHPQTVRYRLAGLREAFGGALDDPTARLELALALRVRPAPADSGAAEPPPRP</sequence>
<dbReference type="Proteomes" id="UP000820669">
    <property type="component" value="Unassembled WGS sequence"/>
</dbReference>
<comment type="caution">
    <text evidence="3">The sequence shown here is derived from an EMBL/GenBank/DDBJ whole genome shotgun (WGS) entry which is preliminary data.</text>
</comment>
<protein>
    <submittedName>
        <fullName evidence="3">PucR family transcriptional regulator</fullName>
    </submittedName>
</protein>
<dbReference type="Gene3D" id="1.10.10.2840">
    <property type="entry name" value="PucR C-terminal helix-turn-helix domain"/>
    <property type="match status" value="1"/>
</dbReference>
<dbReference type="Pfam" id="PF13556">
    <property type="entry name" value="HTH_30"/>
    <property type="match status" value="1"/>
</dbReference>
<dbReference type="RefSeq" id="WP_169384851.1">
    <property type="nucleotide sequence ID" value="NZ_JAAXLA010000083.1"/>
</dbReference>
<proteinExistence type="predicted"/>
<dbReference type="InterPro" id="IPR051448">
    <property type="entry name" value="CdaR-like_regulators"/>
</dbReference>
<name>A0ABX1SM87_9PSEU</name>
<organism evidence="3 4">
    <name type="scientific">Pseudonocardia acidicola</name>
    <dbReference type="NCBI Taxonomy" id="2724939"/>
    <lineage>
        <taxon>Bacteria</taxon>
        <taxon>Bacillati</taxon>
        <taxon>Actinomycetota</taxon>
        <taxon>Actinomycetes</taxon>
        <taxon>Pseudonocardiales</taxon>
        <taxon>Pseudonocardiaceae</taxon>
        <taxon>Pseudonocardia</taxon>
    </lineage>
</organism>
<dbReference type="PANTHER" id="PTHR33744:SF1">
    <property type="entry name" value="DNA-BINDING TRANSCRIPTIONAL ACTIVATOR ADER"/>
    <property type="match status" value="1"/>
</dbReference>
<reference evidence="3 4" key="1">
    <citation type="submission" date="2020-04" db="EMBL/GenBank/DDBJ databases">
        <authorList>
            <person name="Klaysubun C."/>
            <person name="Duangmal K."/>
            <person name="Lipun K."/>
        </authorList>
    </citation>
    <scope>NUCLEOTIDE SEQUENCE [LARGE SCALE GENOMIC DNA]</scope>
    <source>
        <strain evidence="3 4">K10HN5</strain>
    </source>
</reference>
<gene>
    <name evidence="3" type="ORF">HF526_29450</name>
</gene>
<dbReference type="InterPro" id="IPR042070">
    <property type="entry name" value="PucR_C-HTH_sf"/>
</dbReference>